<keyword evidence="7 8" id="KW-0472">Membrane</keyword>
<dbReference type="Proteomes" id="UP000823388">
    <property type="component" value="Chromosome 2K"/>
</dbReference>
<sequence>MRSLGLGAAAAAGSSPAAAAASTAIRAAWRAVRWHVVVPGLQLAVYVCAAMSLMLFLERLYMAAVVAGLWLQRRRRKRRRSRRRRLAGDDVLKRVLDEEEEEEDHLESGDDRRCPMVLVQIPMFNERQVSDRARFL</sequence>
<evidence type="ECO:0000256" key="5">
    <source>
        <dbReference type="ARBA" id="ARBA00022989"/>
    </source>
</evidence>
<gene>
    <name evidence="9" type="ORF">PVAP13_2KG268758</name>
</gene>
<evidence type="ECO:0000256" key="1">
    <source>
        <dbReference type="ARBA" id="ARBA00004394"/>
    </source>
</evidence>
<accession>A0A8T0W9P7</accession>
<keyword evidence="6" id="KW-0333">Golgi apparatus</keyword>
<dbReference type="PANTHER" id="PTHR32044">
    <property type="entry name" value="GLUCOMANNAN 4-BETA-MANNOSYLTRANSFERASE 9"/>
    <property type="match status" value="1"/>
</dbReference>
<comment type="subcellular location">
    <subcellularLocation>
        <location evidence="1">Golgi apparatus membrane</location>
    </subcellularLocation>
</comment>
<evidence type="ECO:0000256" key="8">
    <source>
        <dbReference type="SAM" id="Phobius"/>
    </source>
</evidence>
<name>A0A8T0W9P7_PANVG</name>
<dbReference type="GO" id="GO:0000139">
    <property type="term" value="C:Golgi membrane"/>
    <property type="evidence" value="ECO:0007669"/>
    <property type="project" value="UniProtKB-SubCell"/>
</dbReference>
<keyword evidence="3" id="KW-0808">Transferase</keyword>
<comment type="caution">
    <text evidence="9">The sequence shown here is derived from an EMBL/GenBank/DDBJ whole genome shotgun (WGS) entry which is preliminary data.</text>
</comment>
<reference evidence="9" key="1">
    <citation type="submission" date="2020-05" db="EMBL/GenBank/DDBJ databases">
        <title>WGS assembly of Panicum virgatum.</title>
        <authorList>
            <person name="Lovell J.T."/>
            <person name="Jenkins J."/>
            <person name="Shu S."/>
            <person name="Juenger T.E."/>
            <person name="Schmutz J."/>
        </authorList>
    </citation>
    <scope>NUCLEOTIDE SEQUENCE</scope>
    <source>
        <strain evidence="9">AP13</strain>
    </source>
</reference>
<feature type="transmembrane region" description="Helical" evidence="8">
    <location>
        <begin position="44"/>
        <end position="71"/>
    </location>
</feature>
<evidence type="ECO:0000313" key="9">
    <source>
        <dbReference type="EMBL" id="KAG2642064.1"/>
    </source>
</evidence>
<keyword evidence="5 8" id="KW-1133">Transmembrane helix</keyword>
<protein>
    <submittedName>
        <fullName evidence="9">Uncharacterized protein</fullName>
    </submittedName>
</protein>
<evidence type="ECO:0000256" key="7">
    <source>
        <dbReference type="ARBA" id="ARBA00023136"/>
    </source>
</evidence>
<evidence type="ECO:0000256" key="2">
    <source>
        <dbReference type="ARBA" id="ARBA00022676"/>
    </source>
</evidence>
<evidence type="ECO:0000256" key="6">
    <source>
        <dbReference type="ARBA" id="ARBA00023034"/>
    </source>
</evidence>
<dbReference type="GO" id="GO:0051753">
    <property type="term" value="F:mannan synthase activity"/>
    <property type="evidence" value="ECO:0007669"/>
    <property type="project" value="TreeGrafter"/>
</dbReference>
<dbReference type="EMBL" id="CM029039">
    <property type="protein sequence ID" value="KAG2642064.1"/>
    <property type="molecule type" value="Genomic_DNA"/>
</dbReference>
<dbReference type="PANTHER" id="PTHR32044:SF64">
    <property type="entry name" value="OS09G0572500 PROTEIN"/>
    <property type="match status" value="1"/>
</dbReference>
<keyword evidence="4 8" id="KW-0812">Transmembrane</keyword>
<keyword evidence="10" id="KW-1185">Reference proteome</keyword>
<organism evidence="9 10">
    <name type="scientific">Panicum virgatum</name>
    <name type="common">Blackwell switchgrass</name>
    <dbReference type="NCBI Taxonomy" id="38727"/>
    <lineage>
        <taxon>Eukaryota</taxon>
        <taxon>Viridiplantae</taxon>
        <taxon>Streptophyta</taxon>
        <taxon>Embryophyta</taxon>
        <taxon>Tracheophyta</taxon>
        <taxon>Spermatophyta</taxon>
        <taxon>Magnoliopsida</taxon>
        <taxon>Liliopsida</taxon>
        <taxon>Poales</taxon>
        <taxon>Poaceae</taxon>
        <taxon>PACMAD clade</taxon>
        <taxon>Panicoideae</taxon>
        <taxon>Panicodae</taxon>
        <taxon>Paniceae</taxon>
        <taxon>Panicinae</taxon>
        <taxon>Panicum</taxon>
        <taxon>Panicum sect. Hiantes</taxon>
    </lineage>
</organism>
<evidence type="ECO:0000256" key="4">
    <source>
        <dbReference type="ARBA" id="ARBA00022692"/>
    </source>
</evidence>
<proteinExistence type="predicted"/>
<keyword evidence="2" id="KW-0328">Glycosyltransferase</keyword>
<evidence type="ECO:0000313" key="10">
    <source>
        <dbReference type="Proteomes" id="UP000823388"/>
    </source>
</evidence>
<evidence type="ECO:0000256" key="3">
    <source>
        <dbReference type="ARBA" id="ARBA00022679"/>
    </source>
</evidence>
<dbReference type="AlphaFoldDB" id="A0A8T0W9P7"/>